<evidence type="ECO:0000313" key="10">
    <source>
        <dbReference type="EMBL" id="SPW28556.1"/>
    </source>
</evidence>
<dbReference type="InterPro" id="IPR011701">
    <property type="entry name" value="MFS"/>
</dbReference>
<keyword evidence="6 8" id="KW-1133">Transmembrane helix</keyword>
<dbReference type="RefSeq" id="WP_005525181.1">
    <property type="nucleotide sequence ID" value="NZ_CP050134.2"/>
</dbReference>
<evidence type="ECO:0000256" key="4">
    <source>
        <dbReference type="ARBA" id="ARBA00022475"/>
    </source>
</evidence>
<feature type="transmembrane region" description="Helical" evidence="8">
    <location>
        <begin position="101"/>
        <end position="122"/>
    </location>
</feature>
<reference evidence="10 11" key="1">
    <citation type="submission" date="2018-06" db="EMBL/GenBank/DDBJ databases">
        <authorList>
            <consortium name="Pathogen Informatics"/>
            <person name="Doyle S."/>
        </authorList>
    </citation>
    <scope>NUCLEOTIDE SEQUENCE [LARGE SCALE GENOMIC DNA]</scope>
    <source>
        <strain evidence="10 11">NCTC10254</strain>
    </source>
</reference>
<evidence type="ECO:0000256" key="7">
    <source>
        <dbReference type="ARBA" id="ARBA00023136"/>
    </source>
</evidence>
<dbReference type="SUPFAM" id="SSF103473">
    <property type="entry name" value="MFS general substrate transporter"/>
    <property type="match status" value="1"/>
</dbReference>
<protein>
    <submittedName>
        <fullName evidence="10">Major facilitator superfamily permease</fullName>
    </submittedName>
</protein>
<evidence type="ECO:0000256" key="3">
    <source>
        <dbReference type="ARBA" id="ARBA00022448"/>
    </source>
</evidence>
<feature type="transmembrane region" description="Helical" evidence="8">
    <location>
        <begin position="365"/>
        <end position="385"/>
    </location>
</feature>
<dbReference type="AlphaFoldDB" id="A0A6H9XCU2"/>
<evidence type="ECO:0000259" key="9">
    <source>
        <dbReference type="PROSITE" id="PS50850"/>
    </source>
</evidence>
<feature type="transmembrane region" description="Helical" evidence="8">
    <location>
        <begin position="245"/>
        <end position="263"/>
    </location>
</feature>
<dbReference type="PROSITE" id="PS50850">
    <property type="entry name" value="MFS"/>
    <property type="match status" value="1"/>
</dbReference>
<organism evidence="10 11">
    <name type="scientific">Corynebacterium matruchotii</name>
    <dbReference type="NCBI Taxonomy" id="43768"/>
    <lineage>
        <taxon>Bacteria</taxon>
        <taxon>Bacillati</taxon>
        <taxon>Actinomycetota</taxon>
        <taxon>Actinomycetes</taxon>
        <taxon>Mycobacteriales</taxon>
        <taxon>Corynebacteriaceae</taxon>
        <taxon>Corynebacterium</taxon>
    </lineage>
</organism>
<feature type="transmembrane region" description="Helical" evidence="8">
    <location>
        <begin position="275"/>
        <end position="298"/>
    </location>
</feature>
<evidence type="ECO:0000256" key="2">
    <source>
        <dbReference type="ARBA" id="ARBA00006236"/>
    </source>
</evidence>
<feature type="transmembrane region" description="Helical" evidence="8">
    <location>
        <begin position="76"/>
        <end position="95"/>
    </location>
</feature>
<dbReference type="EMBL" id="UARK01000011">
    <property type="protein sequence ID" value="SPW28556.1"/>
    <property type="molecule type" value="Genomic_DNA"/>
</dbReference>
<keyword evidence="7 8" id="KW-0472">Membrane</keyword>
<accession>A0A6H9XCU2</accession>
<evidence type="ECO:0000256" key="5">
    <source>
        <dbReference type="ARBA" id="ARBA00022692"/>
    </source>
</evidence>
<proteinExistence type="inferred from homology"/>
<dbReference type="Gene3D" id="1.20.1720.10">
    <property type="entry name" value="Multidrug resistance protein D"/>
    <property type="match status" value="1"/>
</dbReference>
<dbReference type="Pfam" id="PF07690">
    <property type="entry name" value="MFS_1"/>
    <property type="match status" value="1"/>
</dbReference>
<feature type="transmembrane region" description="Helical" evidence="8">
    <location>
        <begin position="304"/>
        <end position="328"/>
    </location>
</feature>
<evidence type="ECO:0000256" key="6">
    <source>
        <dbReference type="ARBA" id="ARBA00022989"/>
    </source>
</evidence>
<dbReference type="InterPro" id="IPR004812">
    <property type="entry name" value="Efflux_drug-R_Bcr/CmlA"/>
</dbReference>
<keyword evidence="4" id="KW-1003">Cell membrane</keyword>
<comment type="caution">
    <text evidence="10">The sequence shown here is derived from an EMBL/GenBank/DDBJ whole genome shotgun (WGS) entry which is preliminary data.</text>
</comment>
<dbReference type="PANTHER" id="PTHR23502">
    <property type="entry name" value="MAJOR FACILITATOR SUPERFAMILY"/>
    <property type="match status" value="1"/>
</dbReference>
<evidence type="ECO:0000256" key="1">
    <source>
        <dbReference type="ARBA" id="ARBA00004651"/>
    </source>
</evidence>
<dbReference type="GO" id="GO:0042910">
    <property type="term" value="F:xenobiotic transmembrane transporter activity"/>
    <property type="evidence" value="ECO:0007669"/>
    <property type="project" value="InterPro"/>
</dbReference>
<gene>
    <name evidence="10" type="primary">bcr_1</name>
    <name evidence="10" type="ORF">NCTC10254_01502</name>
</gene>
<keyword evidence="3" id="KW-0813">Transport</keyword>
<name>A0A6H9XCU2_9CORY</name>
<dbReference type="GeneID" id="84573639"/>
<dbReference type="PANTHER" id="PTHR23502:SF132">
    <property type="entry name" value="POLYAMINE TRANSPORTER 2-RELATED"/>
    <property type="match status" value="1"/>
</dbReference>
<dbReference type="GO" id="GO:1990961">
    <property type="term" value="P:xenobiotic detoxification by transmembrane export across the plasma membrane"/>
    <property type="evidence" value="ECO:0007669"/>
    <property type="project" value="InterPro"/>
</dbReference>
<sequence length="389" mass="39705">MSEKPITLTGGLLAGLALLSAAGPFSIDMYLPGLPQLGRDLATTNAQLTLSGFMIGMATGQLIIGVLSDTFGRKRFIVGGAALALITSLLCAIAPNIGVLIAARFLQGLGSGACVVLARSIIPDITSGVAAAKAFSWMGIISGIAPAAAPVLGSLLVSSLGWRGIFYVLAGIAAAQLLVALFVIPETRPPANRTPLSFGSFTAVIKEPVFVRYALVVGFGFASMFAYISASSFVMQEIMGLSPQIFALVFGTNALGLMVGGALNTRLLDRFPAAAILKIALIIMTVAATIVLVCALTGLPRIPFFLALFFAVMPLSLVMGNATALAVAAVRTRAGSASSVMGFGQFLLAGLVSPLVGMVGGSQAVGMGVCMVGAAVVAVMMFVLARRAD</sequence>
<dbReference type="InterPro" id="IPR020846">
    <property type="entry name" value="MFS_dom"/>
</dbReference>
<feature type="transmembrane region" description="Helical" evidence="8">
    <location>
        <begin position="340"/>
        <end position="359"/>
    </location>
</feature>
<evidence type="ECO:0000313" key="11">
    <source>
        <dbReference type="Proteomes" id="UP000249886"/>
    </source>
</evidence>
<feature type="transmembrane region" description="Helical" evidence="8">
    <location>
        <begin position="164"/>
        <end position="184"/>
    </location>
</feature>
<dbReference type="GO" id="GO:0005886">
    <property type="term" value="C:plasma membrane"/>
    <property type="evidence" value="ECO:0007669"/>
    <property type="project" value="UniProtKB-SubCell"/>
</dbReference>
<dbReference type="CDD" id="cd17320">
    <property type="entry name" value="MFS_MdfA_MDR_like"/>
    <property type="match status" value="1"/>
</dbReference>
<feature type="transmembrane region" description="Helical" evidence="8">
    <location>
        <begin position="210"/>
        <end position="233"/>
    </location>
</feature>
<dbReference type="Proteomes" id="UP000249886">
    <property type="component" value="Unassembled WGS sequence"/>
</dbReference>
<dbReference type="NCBIfam" id="TIGR00710">
    <property type="entry name" value="efflux_Bcr_CflA"/>
    <property type="match status" value="1"/>
</dbReference>
<feature type="transmembrane region" description="Helical" evidence="8">
    <location>
        <begin position="46"/>
        <end position="64"/>
    </location>
</feature>
<comment type="similarity">
    <text evidence="2">Belongs to the major facilitator superfamily. Bcr/CmlA family.</text>
</comment>
<feature type="domain" description="Major facilitator superfamily (MFS) profile" evidence="9">
    <location>
        <begin position="1"/>
        <end position="389"/>
    </location>
</feature>
<feature type="transmembrane region" description="Helical" evidence="8">
    <location>
        <begin position="134"/>
        <end position="158"/>
    </location>
</feature>
<comment type="subcellular location">
    <subcellularLocation>
        <location evidence="1">Cell membrane</location>
        <topology evidence="1">Multi-pass membrane protein</topology>
    </subcellularLocation>
</comment>
<keyword evidence="5 8" id="KW-0812">Transmembrane</keyword>
<evidence type="ECO:0000256" key="8">
    <source>
        <dbReference type="SAM" id="Phobius"/>
    </source>
</evidence>
<dbReference type="InterPro" id="IPR036259">
    <property type="entry name" value="MFS_trans_sf"/>
</dbReference>